<accession>A0A182MJV7</accession>
<feature type="transmembrane region" description="Helical" evidence="8">
    <location>
        <begin position="87"/>
        <end position="106"/>
    </location>
</feature>
<dbReference type="Proteomes" id="UP000075883">
    <property type="component" value="Unassembled WGS sequence"/>
</dbReference>
<evidence type="ECO:0000313" key="9">
    <source>
        <dbReference type="EnsemblMetazoa" id="ACUA020056-PA"/>
    </source>
</evidence>
<dbReference type="PANTHER" id="PTHR21143:SF104">
    <property type="entry name" value="GUSTATORY RECEPTOR 8A-RELATED"/>
    <property type="match status" value="1"/>
</dbReference>
<reference evidence="9" key="2">
    <citation type="submission" date="2020-05" db="UniProtKB">
        <authorList>
            <consortium name="EnsemblMetazoa"/>
        </authorList>
    </citation>
    <scope>IDENTIFICATION</scope>
    <source>
        <strain evidence="9">A-37</strain>
    </source>
</reference>
<evidence type="ECO:0000256" key="1">
    <source>
        <dbReference type="ARBA" id="ARBA00004651"/>
    </source>
</evidence>
<feature type="transmembrane region" description="Helical" evidence="8">
    <location>
        <begin position="344"/>
        <end position="363"/>
    </location>
</feature>
<dbReference type="GO" id="GO:0043025">
    <property type="term" value="C:neuronal cell body"/>
    <property type="evidence" value="ECO:0007669"/>
    <property type="project" value="TreeGrafter"/>
</dbReference>
<dbReference type="GO" id="GO:0005886">
    <property type="term" value="C:plasma membrane"/>
    <property type="evidence" value="ECO:0007669"/>
    <property type="project" value="UniProtKB-SubCell"/>
</dbReference>
<dbReference type="PANTHER" id="PTHR21143">
    <property type="entry name" value="INVERTEBRATE GUSTATORY RECEPTOR"/>
    <property type="match status" value="1"/>
</dbReference>
<keyword evidence="4 8" id="KW-1133">Transmembrane helix</keyword>
<keyword evidence="7 8" id="KW-0807">Transducer</keyword>
<comment type="caution">
    <text evidence="8">Lacks conserved residue(s) required for the propagation of feature annotation.</text>
</comment>
<dbReference type="EMBL" id="AXCM01003499">
    <property type="status" value="NOT_ANNOTATED_CDS"/>
    <property type="molecule type" value="Genomic_DNA"/>
</dbReference>
<dbReference type="InterPro" id="IPR013604">
    <property type="entry name" value="7TM_chemorcpt"/>
</dbReference>
<dbReference type="GO" id="GO:0050909">
    <property type="term" value="P:sensory perception of taste"/>
    <property type="evidence" value="ECO:0007669"/>
    <property type="project" value="InterPro"/>
</dbReference>
<dbReference type="Pfam" id="PF08395">
    <property type="entry name" value="7tm_7"/>
    <property type="match status" value="2"/>
</dbReference>
<sequence length="372" mass="43694">MNLVLPLLPTERQLLSVAFAIFKLFGFIPFPFDCCTIQLIKPSTATATLLNLPVLQLLFYMLLHCTVILYRAKIFYINIQILKINDILYYGSLIWTVICIFICIIVQRKTHRSVWDMLELIRDTTRQEYVHRFSRHYLCKFYGYVLFSVTVEAFIFYSIRYSPLNMSYWLVSLTLNAFLRMRHLFHMFFIDILKILLQQLHNDIVEVSNFMGDLQTHPKESPEYRAMHERSIDRLLKLKNVYGQLWELGDCINRSFGWSQIFNFSGNFVQLACHFYWCYMAAKGYGGADFEGNTTMDLALLEIPHENDPILQKIIYRFGLQIAQQRIRLTAHGLVEINYSLLKMFATGITTYMIIFITFSNGLSSDGTVYEY</sequence>
<dbReference type="GO" id="GO:0007635">
    <property type="term" value="P:chemosensory behavior"/>
    <property type="evidence" value="ECO:0007669"/>
    <property type="project" value="TreeGrafter"/>
</dbReference>
<reference evidence="10" key="1">
    <citation type="submission" date="2013-09" db="EMBL/GenBank/DDBJ databases">
        <title>The Genome Sequence of Anopheles culicifacies species A.</title>
        <authorList>
            <consortium name="The Broad Institute Genomics Platform"/>
            <person name="Neafsey D.E."/>
            <person name="Besansky N."/>
            <person name="Howell P."/>
            <person name="Walton C."/>
            <person name="Young S.K."/>
            <person name="Zeng Q."/>
            <person name="Gargeya S."/>
            <person name="Fitzgerald M."/>
            <person name="Haas B."/>
            <person name="Abouelleil A."/>
            <person name="Allen A.W."/>
            <person name="Alvarado L."/>
            <person name="Arachchi H.M."/>
            <person name="Berlin A.M."/>
            <person name="Chapman S.B."/>
            <person name="Gainer-Dewar J."/>
            <person name="Goldberg J."/>
            <person name="Griggs A."/>
            <person name="Gujja S."/>
            <person name="Hansen M."/>
            <person name="Howarth C."/>
            <person name="Imamovic A."/>
            <person name="Ireland A."/>
            <person name="Larimer J."/>
            <person name="McCowan C."/>
            <person name="Murphy C."/>
            <person name="Pearson M."/>
            <person name="Poon T.W."/>
            <person name="Priest M."/>
            <person name="Roberts A."/>
            <person name="Saif S."/>
            <person name="Shea T."/>
            <person name="Sisk P."/>
            <person name="Sykes S."/>
            <person name="Wortman J."/>
            <person name="Nusbaum C."/>
            <person name="Birren B."/>
        </authorList>
    </citation>
    <scope>NUCLEOTIDE SEQUENCE [LARGE SCALE GENOMIC DNA]</scope>
    <source>
        <strain evidence="10">A-37</strain>
    </source>
</reference>
<evidence type="ECO:0000256" key="4">
    <source>
        <dbReference type="ARBA" id="ARBA00022989"/>
    </source>
</evidence>
<protein>
    <recommendedName>
        <fullName evidence="8">Gustatory receptor</fullName>
    </recommendedName>
</protein>
<dbReference type="GO" id="GO:0030424">
    <property type="term" value="C:axon"/>
    <property type="evidence" value="ECO:0007669"/>
    <property type="project" value="TreeGrafter"/>
</dbReference>
<evidence type="ECO:0000256" key="7">
    <source>
        <dbReference type="ARBA" id="ARBA00023224"/>
    </source>
</evidence>
<evidence type="ECO:0000256" key="3">
    <source>
        <dbReference type="ARBA" id="ARBA00022692"/>
    </source>
</evidence>
<dbReference type="VEuPathDB" id="VectorBase:ACUA020056"/>
<comment type="similarity">
    <text evidence="8">Belongs to the insect chemoreceptor superfamily. Gustatory receptor (GR) family.</text>
</comment>
<evidence type="ECO:0000256" key="8">
    <source>
        <dbReference type="RuleBase" id="RU363108"/>
    </source>
</evidence>
<proteinExistence type="inferred from homology"/>
<comment type="subcellular location">
    <subcellularLocation>
        <location evidence="1 8">Cell membrane</location>
        <topology evidence="1 8">Multi-pass membrane protein</topology>
    </subcellularLocation>
</comment>
<dbReference type="EnsemblMetazoa" id="ACUA020056-RA">
    <property type="protein sequence ID" value="ACUA020056-PA"/>
    <property type="gene ID" value="ACUA020056"/>
</dbReference>
<dbReference type="STRING" id="139723.A0A182MJV7"/>
<evidence type="ECO:0000256" key="6">
    <source>
        <dbReference type="ARBA" id="ARBA00023170"/>
    </source>
</evidence>
<comment type="function">
    <text evidence="8">Gustatory receptor which mediates acceptance or avoidance behavior, depending on its substrates.</text>
</comment>
<feature type="transmembrane region" description="Helical" evidence="8">
    <location>
        <begin position="20"/>
        <end position="40"/>
    </location>
</feature>
<organism evidence="9 10">
    <name type="scientific">Anopheles culicifacies</name>
    <dbReference type="NCBI Taxonomy" id="139723"/>
    <lineage>
        <taxon>Eukaryota</taxon>
        <taxon>Metazoa</taxon>
        <taxon>Ecdysozoa</taxon>
        <taxon>Arthropoda</taxon>
        <taxon>Hexapoda</taxon>
        <taxon>Insecta</taxon>
        <taxon>Pterygota</taxon>
        <taxon>Neoptera</taxon>
        <taxon>Endopterygota</taxon>
        <taxon>Diptera</taxon>
        <taxon>Nematocera</taxon>
        <taxon>Culicoidea</taxon>
        <taxon>Culicidae</taxon>
        <taxon>Anophelinae</taxon>
        <taxon>Anopheles</taxon>
        <taxon>culicifacies species complex</taxon>
    </lineage>
</organism>
<name>A0A182MJV7_9DIPT</name>
<feature type="transmembrane region" description="Helical" evidence="8">
    <location>
        <begin position="166"/>
        <end position="185"/>
    </location>
</feature>
<keyword evidence="5 8" id="KW-0472">Membrane</keyword>
<dbReference type="GO" id="GO:0007165">
    <property type="term" value="P:signal transduction"/>
    <property type="evidence" value="ECO:0007669"/>
    <property type="project" value="UniProtKB-KW"/>
</dbReference>
<dbReference type="AlphaFoldDB" id="A0A182MJV7"/>
<evidence type="ECO:0000313" key="10">
    <source>
        <dbReference type="Proteomes" id="UP000075883"/>
    </source>
</evidence>
<keyword evidence="2 8" id="KW-1003">Cell membrane</keyword>
<keyword evidence="3 8" id="KW-0812">Transmembrane</keyword>
<dbReference type="GO" id="GO:0030425">
    <property type="term" value="C:dendrite"/>
    <property type="evidence" value="ECO:0007669"/>
    <property type="project" value="TreeGrafter"/>
</dbReference>
<evidence type="ECO:0000256" key="5">
    <source>
        <dbReference type="ARBA" id="ARBA00023136"/>
    </source>
</evidence>
<feature type="transmembrane region" description="Helical" evidence="8">
    <location>
        <begin position="141"/>
        <end position="160"/>
    </location>
</feature>
<feature type="transmembrane region" description="Helical" evidence="8">
    <location>
        <begin position="52"/>
        <end position="72"/>
    </location>
</feature>
<keyword evidence="6 8" id="KW-0675">Receptor</keyword>
<keyword evidence="10" id="KW-1185">Reference proteome</keyword>
<evidence type="ECO:0000256" key="2">
    <source>
        <dbReference type="ARBA" id="ARBA00022475"/>
    </source>
</evidence>
<dbReference type="GO" id="GO:0008049">
    <property type="term" value="P:male courtship behavior"/>
    <property type="evidence" value="ECO:0007669"/>
    <property type="project" value="TreeGrafter"/>
</dbReference>